<organism evidence="1 2">
    <name type="scientific">Coniosporium uncinatum</name>
    <dbReference type="NCBI Taxonomy" id="93489"/>
    <lineage>
        <taxon>Eukaryota</taxon>
        <taxon>Fungi</taxon>
        <taxon>Dikarya</taxon>
        <taxon>Ascomycota</taxon>
        <taxon>Pezizomycotina</taxon>
        <taxon>Dothideomycetes</taxon>
        <taxon>Dothideomycetes incertae sedis</taxon>
        <taxon>Coniosporium</taxon>
    </lineage>
</organism>
<sequence>MAFSATQLQSPADGTGISNEAYRFSISLAYSDSTFRTYHYTSTDGSGSWTLLQKGTYLTSCLTQAVHLSNRGNADLLLTGATDGYIALMDLDLASTTNPAVDATKSEKTWLTRSKIHQNSIKALAHTQLSPYVHLVLTGGDDNAIGLTLLALPEEGEQDEKEEAKGRLSISTLLIPRAHAAAVTACAILPPTTSTRAISNESYEVDAHVLHAVTASNDQRVKLWELSVNISKPGVEGVDMRKLRDVSTAVADVSSLALHPLPPQKADTVNKGENDAVGVLVCGVGMELFRLS</sequence>
<accession>A0ACC3DKN4</accession>
<reference evidence="1" key="1">
    <citation type="submission" date="2024-09" db="EMBL/GenBank/DDBJ databases">
        <title>Black Yeasts Isolated from many extreme environments.</title>
        <authorList>
            <person name="Coleine C."/>
            <person name="Stajich J.E."/>
            <person name="Selbmann L."/>
        </authorList>
    </citation>
    <scope>NUCLEOTIDE SEQUENCE</scope>
    <source>
        <strain evidence="1">CCFEE 5737</strain>
    </source>
</reference>
<evidence type="ECO:0000313" key="1">
    <source>
        <dbReference type="EMBL" id="KAK3077142.1"/>
    </source>
</evidence>
<comment type="caution">
    <text evidence="1">The sequence shown here is derived from an EMBL/GenBank/DDBJ whole genome shotgun (WGS) entry which is preliminary data.</text>
</comment>
<dbReference type="EMBL" id="JAWDJW010003171">
    <property type="protein sequence ID" value="KAK3077142.1"/>
    <property type="molecule type" value="Genomic_DNA"/>
</dbReference>
<keyword evidence="2" id="KW-1185">Reference proteome</keyword>
<protein>
    <submittedName>
        <fullName evidence="1">Uncharacterized protein</fullName>
    </submittedName>
</protein>
<proteinExistence type="predicted"/>
<gene>
    <name evidence="1" type="ORF">LTS18_011106</name>
</gene>
<dbReference type="Proteomes" id="UP001186974">
    <property type="component" value="Unassembled WGS sequence"/>
</dbReference>
<name>A0ACC3DKN4_9PEZI</name>
<evidence type="ECO:0000313" key="2">
    <source>
        <dbReference type="Proteomes" id="UP001186974"/>
    </source>
</evidence>